<evidence type="ECO:0000256" key="4">
    <source>
        <dbReference type="ARBA" id="ARBA00022964"/>
    </source>
</evidence>
<keyword evidence="6" id="KW-0408">Iron</keyword>
<keyword evidence="5 10" id="KW-0560">Oxidoreductase</keyword>
<feature type="compositionally biased region" description="Polar residues" evidence="7">
    <location>
        <begin position="7"/>
        <end position="26"/>
    </location>
</feature>
<dbReference type="Pfam" id="PF20510">
    <property type="entry name" value="HgmA_N"/>
    <property type="match status" value="1"/>
</dbReference>
<organism evidence="10">
    <name type="scientific">hydrothermal vent metagenome</name>
    <dbReference type="NCBI Taxonomy" id="652676"/>
    <lineage>
        <taxon>unclassified sequences</taxon>
        <taxon>metagenomes</taxon>
        <taxon>ecological metagenomes</taxon>
    </lineage>
</organism>
<dbReference type="SUPFAM" id="SSF51182">
    <property type="entry name" value="RmlC-like cupins"/>
    <property type="match status" value="1"/>
</dbReference>
<dbReference type="EC" id="1.13.11.5" evidence="10"/>
<dbReference type="InterPro" id="IPR046451">
    <property type="entry name" value="HgmA_C"/>
</dbReference>
<comment type="cofactor">
    <cofactor evidence="1">
        <name>Fe cation</name>
        <dbReference type="ChEBI" id="CHEBI:24875"/>
    </cofactor>
</comment>
<feature type="region of interest" description="Disordered" evidence="7">
    <location>
        <begin position="319"/>
        <end position="338"/>
    </location>
</feature>
<dbReference type="GO" id="GO:0005737">
    <property type="term" value="C:cytoplasm"/>
    <property type="evidence" value="ECO:0007669"/>
    <property type="project" value="TreeGrafter"/>
</dbReference>
<dbReference type="InterPro" id="IPR014710">
    <property type="entry name" value="RmlC-like_jellyroll"/>
</dbReference>
<reference evidence="10" key="1">
    <citation type="submission" date="2018-06" db="EMBL/GenBank/DDBJ databases">
        <authorList>
            <person name="Zhirakovskaya E."/>
        </authorList>
    </citation>
    <scope>NUCLEOTIDE SEQUENCE</scope>
</reference>
<evidence type="ECO:0000256" key="1">
    <source>
        <dbReference type="ARBA" id="ARBA00001962"/>
    </source>
</evidence>
<proteinExistence type="inferred from homology"/>
<dbReference type="PANTHER" id="PTHR11056:SF0">
    <property type="entry name" value="HOMOGENTISATE 1,2-DIOXYGENASE"/>
    <property type="match status" value="1"/>
</dbReference>
<evidence type="ECO:0000259" key="8">
    <source>
        <dbReference type="Pfam" id="PF04209"/>
    </source>
</evidence>
<name>A0A3B1AFZ9_9ZZZZ</name>
<dbReference type="GO" id="GO:0004411">
    <property type="term" value="F:homogentisate 1,2-dioxygenase activity"/>
    <property type="evidence" value="ECO:0007669"/>
    <property type="project" value="UniProtKB-EC"/>
</dbReference>
<evidence type="ECO:0000256" key="2">
    <source>
        <dbReference type="ARBA" id="ARBA00007757"/>
    </source>
</evidence>
<evidence type="ECO:0000256" key="3">
    <source>
        <dbReference type="ARBA" id="ARBA00022723"/>
    </source>
</evidence>
<gene>
    <name evidence="10" type="ORF">MNBD_GAMMA22-2488</name>
</gene>
<accession>A0A3B1AFZ9</accession>
<dbReference type="InterPro" id="IPR046452">
    <property type="entry name" value="HgmA_N"/>
</dbReference>
<dbReference type="InterPro" id="IPR005708">
    <property type="entry name" value="Homogentis_dOase"/>
</dbReference>
<evidence type="ECO:0000313" key="10">
    <source>
        <dbReference type="EMBL" id="VAW98407.1"/>
    </source>
</evidence>
<feature type="domain" description="Homogentisate 1,2-dioxygenase C-terminal" evidence="8">
    <location>
        <begin position="259"/>
        <end position="371"/>
    </location>
</feature>
<dbReference type="GO" id="GO:0006570">
    <property type="term" value="P:tyrosine metabolic process"/>
    <property type="evidence" value="ECO:0007669"/>
    <property type="project" value="InterPro"/>
</dbReference>
<feature type="region of interest" description="Disordered" evidence="7">
    <location>
        <begin position="1"/>
        <end position="43"/>
    </location>
</feature>
<evidence type="ECO:0000259" key="9">
    <source>
        <dbReference type="Pfam" id="PF20510"/>
    </source>
</evidence>
<evidence type="ECO:0000256" key="5">
    <source>
        <dbReference type="ARBA" id="ARBA00023002"/>
    </source>
</evidence>
<evidence type="ECO:0000256" key="6">
    <source>
        <dbReference type="ARBA" id="ARBA00023004"/>
    </source>
</evidence>
<keyword evidence="3" id="KW-0479">Metal-binding</keyword>
<dbReference type="GO" id="GO:0046872">
    <property type="term" value="F:metal ion binding"/>
    <property type="evidence" value="ECO:0007669"/>
    <property type="project" value="UniProtKB-KW"/>
</dbReference>
<comment type="similarity">
    <text evidence="2">Belongs to the homogentisate dioxygenase family.</text>
</comment>
<dbReference type="InterPro" id="IPR011051">
    <property type="entry name" value="RmlC_Cupin_sf"/>
</dbReference>
<dbReference type="GO" id="GO:0006559">
    <property type="term" value="P:L-phenylalanine catabolic process"/>
    <property type="evidence" value="ECO:0007669"/>
    <property type="project" value="InterPro"/>
</dbReference>
<sequence length="372" mass="42949">MRKWITLPQTQGISSRQAHTNLPNNSYERELGKHGFNGPSTHMYHQHPPTNWAEITGTLTHHAFDTNLITQSSNSPWEAVSILSNAYLNLRIWKCRQSMEHLVRNADGDELLFVHHGQADLYCDYGHLQINQGDYIMIPKGTLWRIDINKDISIILIEATQQSYQIPDKGIVGQHAIFDQAVLDIPIIDEKFKAQQNDNNCSVLIKRLNQISAMRYSFNPLDAIGWHGTLMPVRINWRDIRPIMSHRYHIPPSAHTTFETENFIISTFVPRPIESDPDALKVPFYHSNDDYDEVIFYHRGTFFSRDNIEQGMITLHPSGIPHGPHPNAYKQGKEHSRKETDEVALMIDSRYPLEFSDNARTIENVDYVNSWK</sequence>
<evidence type="ECO:0000256" key="7">
    <source>
        <dbReference type="SAM" id="MobiDB-lite"/>
    </source>
</evidence>
<feature type="domain" description="Homogentisate 1,2-dioxygenase N-terminal" evidence="9">
    <location>
        <begin position="82"/>
        <end position="234"/>
    </location>
</feature>
<keyword evidence="4 10" id="KW-0223">Dioxygenase</keyword>
<dbReference type="Pfam" id="PF04209">
    <property type="entry name" value="HgmA_C"/>
    <property type="match status" value="1"/>
</dbReference>
<dbReference type="AlphaFoldDB" id="A0A3B1AFZ9"/>
<dbReference type="EMBL" id="UOFS01000037">
    <property type="protein sequence ID" value="VAW98407.1"/>
    <property type="molecule type" value="Genomic_DNA"/>
</dbReference>
<dbReference type="Gene3D" id="2.60.120.10">
    <property type="entry name" value="Jelly Rolls"/>
    <property type="match status" value="1"/>
</dbReference>
<protein>
    <submittedName>
        <fullName evidence="10">Homogentisate 1,2-dioxygenase</fullName>
        <ecNumber evidence="10">1.13.11.5</ecNumber>
    </submittedName>
</protein>
<dbReference type="PANTHER" id="PTHR11056">
    <property type="entry name" value="HOMOGENTISATE 1,2-DIOXYGENASE"/>
    <property type="match status" value="1"/>
</dbReference>